<organism evidence="2 3">
    <name type="scientific">Polynucleobacter cosmopolitanus</name>
    <dbReference type="NCBI Taxonomy" id="351345"/>
    <lineage>
        <taxon>Bacteria</taxon>
        <taxon>Pseudomonadati</taxon>
        <taxon>Pseudomonadota</taxon>
        <taxon>Betaproteobacteria</taxon>
        <taxon>Burkholderiales</taxon>
        <taxon>Burkholderiaceae</taxon>
        <taxon>Polynucleobacter</taxon>
    </lineage>
</organism>
<evidence type="ECO:0000313" key="2">
    <source>
        <dbReference type="EMBL" id="OXL14952.1"/>
    </source>
</evidence>
<dbReference type="RefSeq" id="WP_089515938.1">
    <property type="nucleotide sequence ID" value="NZ_NJGG01000002.1"/>
</dbReference>
<dbReference type="InterPro" id="IPR048469">
    <property type="entry name" value="YchJ-like_M"/>
</dbReference>
<dbReference type="SUPFAM" id="SSF54427">
    <property type="entry name" value="NTF2-like"/>
    <property type="match status" value="1"/>
</dbReference>
<dbReference type="Proteomes" id="UP000215188">
    <property type="component" value="Unassembled WGS sequence"/>
</dbReference>
<dbReference type="OrthoDB" id="21421at2"/>
<protein>
    <recommendedName>
        <fullName evidence="1">YchJ-like middle NTF2-like domain-containing protein</fullName>
    </recommendedName>
</protein>
<dbReference type="Pfam" id="PF17775">
    <property type="entry name" value="YchJ_M-like"/>
    <property type="match status" value="1"/>
</dbReference>
<gene>
    <name evidence="2" type="ORF">AOC33_06435</name>
</gene>
<comment type="caution">
    <text evidence="2">The sequence shown here is derived from an EMBL/GenBank/DDBJ whole genome shotgun (WGS) entry which is preliminary data.</text>
</comment>
<dbReference type="AlphaFoldDB" id="A0A229FSV9"/>
<dbReference type="EMBL" id="NJGG01000002">
    <property type="protein sequence ID" value="OXL14952.1"/>
    <property type="molecule type" value="Genomic_DNA"/>
</dbReference>
<dbReference type="Gene3D" id="3.10.450.50">
    <property type="match status" value="1"/>
</dbReference>
<sequence length="126" mass="14631">MNCPCGKDRHETCCGRFLEGKELASNAEELMRSRYSAFVLKNEVYLLSTWHPSTRPQEPLFNQDPTQWMGLTVKQFNEASDRLSAKVEFVAIYKINGKAHRLHEISSFVFEGKQWLYVDGQFPKIK</sequence>
<accession>A0A229FSV9</accession>
<evidence type="ECO:0000259" key="1">
    <source>
        <dbReference type="Pfam" id="PF17775"/>
    </source>
</evidence>
<feature type="domain" description="YchJ-like middle NTF2-like" evidence="1">
    <location>
        <begin position="26"/>
        <end position="120"/>
    </location>
</feature>
<dbReference type="InterPro" id="IPR032710">
    <property type="entry name" value="NTF2-like_dom_sf"/>
</dbReference>
<evidence type="ECO:0000313" key="3">
    <source>
        <dbReference type="Proteomes" id="UP000215188"/>
    </source>
</evidence>
<proteinExistence type="predicted"/>
<name>A0A229FSV9_9BURK</name>
<reference evidence="2 3" key="1">
    <citation type="submission" date="2017-06" db="EMBL/GenBank/DDBJ databases">
        <title>Reclassification of a Polynucleobacter cosmopolitanus strain isolated from tropical Lake Victoria as Polynucleobacter victoriensis comb. nov.</title>
        <authorList>
            <person name="Hahn M.W."/>
        </authorList>
    </citation>
    <scope>NUCLEOTIDE SEQUENCE [LARGE SCALE GENOMIC DNA]</scope>
    <source>
        <strain evidence="2 3">MWH-MoIso2</strain>
    </source>
</reference>
<keyword evidence="3" id="KW-1185">Reference proteome</keyword>